<dbReference type="PANTHER" id="PTHR47798">
    <property type="entry name" value="OS04G0555800 PROTEIN"/>
    <property type="match status" value="1"/>
</dbReference>
<reference evidence="8" key="1">
    <citation type="submission" date="2021-08" db="EMBL/GenBank/DDBJ databases">
        <title>WGS assembly of Ceratopteris richardii.</title>
        <authorList>
            <person name="Marchant D.B."/>
            <person name="Chen G."/>
            <person name="Jenkins J."/>
            <person name="Shu S."/>
            <person name="Leebens-Mack J."/>
            <person name="Grimwood J."/>
            <person name="Schmutz J."/>
            <person name="Soltis P."/>
            <person name="Soltis D."/>
            <person name="Chen Z.-H."/>
        </authorList>
    </citation>
    <scope>NUCLEOTIDE SEQUENCE</scope>
    <source>
        <strain evidence="8">Whitten #5841</strain>
        <tissue evidence="8">Leaf</tissue>
    </source>
</reference>
<feature type="domain" description="CCHC-type" evidence="7">
    <location>
        <begin position="111"/>
        <end position="126"/>
    </location>
</feature>
<keyword evidence="2" id="KW-0677">Repeat</keyword>
<proteinExistence type="predicted"/>
<dbReference type="EMBL" id="CM035416">
    <property type="protein sequence ID" value="KAH7426094.1"/>
    <property type="molecule type" value="Genomic_DNA"/>
</dbReference>
<dbReference type="InterPro" id="IPR001878">
    <property type="entry name" value="Znf_CCHC"/>
</dbReference>
<evidence type="ECO:0000256" key="1">
    <source>
        <dbReference type="ARBA" id="ARBA00022723"/>
    </source>
</evidence>
<feature type="domain" description="CCHC-type" evidence="7">
    <location>
        <begin position="138"/>
        <end position="153"/>
    </location>
</feature>
<protein>
    <recommendedName>
        <fullName evidence="7">CCHC-type domain-containing protein</fullName>
    </recommendedName>
</protein>
<dbReference type="Proteomes" id="UP000825935">
    <property type="component" value="Chromosome 11"/>
</dbReference>
<feature type="compositionally biased region" description="Basic and acidic residues" evidence="6">
    <location>
        <begin position="247"/>
        <end position="258"/>
    </location>
</feature>
<dbReference type="Pfam" id="PF14392">
    <property type="entry name" value="zf-CCHC_4"/>
    <property type="match status" value="2"/>
</dbReference>
<feature type="compositionally biased region" description="Acidic residues" evidence="6">
    <location>
        <begin position="219"/>
        <end position="232"/>
    </location>
</feature>
<evidence type="ECO:0000256" key="4">
    <source>
        <dbReference type="ARBA" id="ARBA00022833"/>
    </source>
</evidence>
<accession>A0A8T2TXM2</accession>
<gene>
    <name evidence="8" type="ORF">KP509_11G084500</name>
</gene>
<keyword evidence="9" id="KW-1185">Reference proteome</keyword>
<keyword evidence="1" id="KW-0479">Metal-binding</keyword>
<evidence type="ECO:0000256" key="5">
    <source>
        <dbReference type="PROSITE-ProRule" id="PRU00047"/>
    </source>
</evidence>
<dbReference type="PANTHER" id="PTHR47798:SF2">
    <property type="entry name" value="CCHC-TYPE DOMAIN-CONTAINING PROTEIN"/>
    <property type="match status" value="1"/>
</dbReference>
<organism evidence="8 9">
    <name type="scientific">Ceratopteris richardii</name>
    <name type="common">Triangle waterfern</name>
    <dbReference type="NCBI Taxonomy" id="49495"/>
    <lineage>
        <taxon>Eukaryota</taxon>
        <taxon>Viridiplantae</taxon>
        <taxon>Streptophyta</taxon>
        <taxon>Embryophyta</taxon>
        <taxon>Tracheophyta</taxon>
        <taxon>Polypodiopsida</taxon>
        <taxon>Polypodiidae</taxon>
        <taxon>Polypodiales</taxon>
        <taxon>Pteridineae</taxon>
        <taxon>Pteridaceae</taxon>
        <taxon>Parkerioideae</taxon>
        <taxon>Ceratopteris</taxon>
    </lineage>
</organism>
<evidence type="ECO:0000256" key="6">
    <source>
        <dbReference type="SAM" id="MobiDB-lite"/>
    </source>
</evidence>
<dbReference type="InterPro" id="IPR036875">
    <property type="entry name" value="Znf_CCHC_sf"/>
</dbReference>
<dbReference type="SUPFAM" id="SSF57756">
    <property type="entry name" value="Retrovirus zinc finger-like domains"/>
    <property type="match status" value="3"/>
</dbReference>
<dbReference type="GO" id="GO:0003676">
    <property type="term" value="F:nucleic acid binding"/>
    <property type="evidence" value="ECO:0007669"/>
    <property type="project" value="InterPro"/>
</dbReference>
<sequence length="276" mass="30091">MANKRQRLAKQRFKASECGAPSAQVAQTALRPSKKHFKASSRAQKVLKRHPLRVAGKKPGEGCFICQSKDHVAKACPQKAQKERKTICLLCRKVGHSLKNCPSKSNEEKLCYNCGSSGHRLAECKEPLKNGGATFASCFLCKKEGHLSKNCPSNPHGIYPKGGSCKVCGEITHLAKDCPKKDSTGKPSGGQKAKLIISKEVAPASGNNTKRIIFGSGDDLEDDFLIDDDDEDKSAGESRSKKSKIKYRQEKNIQKDGLPKSVIRKAGKSPKVVNFK</sequence>
<evidence type="ECO:0000256" key="2">
    <source>
        <dbReference type="ARBA" id="ARBA00022737"/>
    </source>
</evidence>
<dbReference type="OMA" id="RDHIAKG"/>
<dbReference type="Gene3D" id="4.10.60.10">
    <property type="entry name" value="Zinc finger, CCHC-type"/>
    <property type="match status" value="2"/>
</dbReference>
<evidence type="ECO:0000259" key="7">
    <source>
        <dbReference type="PROSITE" id="PS50158"/>
    </source>
</evidence>
<evidence type="ECO:0000313" key="9">
    <source>
        <dbReference type="Proteomes" id="UP000825935"/>
    </source>
</evidence>
<dbReference type="OrthoDB" id="3863715at2759"/>
<name>A0A8T2TXM2_CERRI</name>
<keyword evidence="4" id="KW-0862">Zinc</keyword>
<keyword evidence="3 5" id="KW-0863">Zinc-finger</keyword>
<dbReference type="GO" id="GO:0008270">
    <property type="term" value="F:zinc ion binding"/>
    <property type="evidence" value="ECO:0007669"/>
    <property type="project" value="UniProtKB-KW"/>
</dbReference>
<dbReference type="AlphaFoldDB" id="A0A8T2TXM2"/>
<dbReference type="FunFam" id="4.10.60.10:FF:000091">
    <property type="entry name" value="Zinc finger CCHC-type-containing 9"/>
    <property type="match status" value="1"/>
</dbReference>
<evidence type="ECO:0000313" key="8">
    <source>
        <dbReference type="EMBL" id="KAH7426094.1"/>
    </source>
</evidence>
<feature type="domain" description="CCHC-type" evidence="7">
    <location>
        <begin position="165"/>
        <end position="180"/>
    </location>
</feature>
<dbReference type="InterPro" id="IPR025836">
    <property type="entry name" value="Zn_knuckle_CX2CX4HX4C"/>
</dbReference>
<comment type="caution">
    <text evidence="8">The sequence shown here is derived from an EMBL/GenBank/DDBJ whole genome shotgun (WGS) entry which is preliminary data.</text>
</comment>
<feature type="region of interest" description="Disordered" evidence="6">
    <location>
        <begin position="219"/>
        <end position="276"/>
    </location>
</feature>
<evidence type="ECO:0000256" key="3">
    <source>
        <dbReference type="ARBA" id="ARBA00022771"/>
    </source>
</evidence>
<dbReference type="PROSITE" id="PS50158">
    <property type="entry name" value="ZF_CCHC"/>
    <property type="match status" value="3"/>
</dbReference>
<dbReference type="SMART" id="SM00343">
    <property type="entry name" value="ZnF_C2HC"/>
    <property type="match status" value="5"/>
</dbReference>
<dbReference type="Pfam" id="PF00098">
    <property type="entry name" value="zf-CCHC"/>
    <property type="match status" value="3"/>
</dbReference>